<dbReference type="Gene3D" id="3.30.540.10">
    <property type="entry name" value="Fructose-1,6-Bisphosphatase, subunit A, domain 1"/>
    <property type="match status" value="1"/>
</dbReference>
<feature type="binding site" evidence="1">
    <location>
        <position position="128"/>
    </location>
    <ligand>
        <name>Mg(2+)</name>
        <dbReference type="ChEBI" id="CHEBI:18420"/>
        <label>1</label>
        <note>catalytic</note>
    </ligand>
</feature>
<feature type="binding site" evidence="1">
    <location>
        <position position="125"/>
    </location>
    <ligand>
        <name>Mg(2+)</name>
        <dbReference type="ChEBI" id="CHEBI:18420"/>
        <label>1</label>
        <note>catalytic</note>
    </ligand>
</feature>
<dbReference type="GO" id="GO:0008934">
    <property type="term" value="F:inositol monophosphate 1-phosphatase activity"/>
    <property type="evidence" value="ECO:0007669"/>
    <property type="project" value="TreeGrafter"/>
</dbReference>
<evidence type="ECO:0000256" key="2">
    <source>
        <dbReference type="SAM" id="MobiDB-lite"/>
    </source>
</evidence>
<sequence length="312" mass="32733">MSASFAHQCSRQRLRPAPAPQDGDQRRPLPSPQRSEPPVTATTTPQSALLPGLADAAQEVGALLLRTPRPPIAADPDALRRAFEAVEEPAVELLRRRLDDLLPGTPWADEMDTELPERGAIWVVDAVDGAVQLLQDLPQFCVSLTLVRDREPVATALHAPVLGETYMAARGAGATRNGTAIRPSAKAELAACVVASSHPPLLCASQPGLATAIGAALAAVLSEVLAVRNLGPTAWQVADTAAGRLDAFWQLGRDDANLLGGALLAREAGALVTDALGAPWRAGANGILVAPPALHARLLELLRDRSAMRQVS</sequence>
<name>A0A931B2J8_9ACTN</name>
<organism evidence="3 4">
    <name type="scientific">Streptacidiphilus fuscans</name>
    <dbReference type="NCBI Taxonomy" id="2789292"/>
    <lineage>
        <taxon>Bacteria</taxon>
        <taxon>Bacillati</taxon>
        <taxon>Actinomycetota</taxon>
        <taxon>Actinomycetes</taxon>
        <taxon>Kitasatosporales</taxon>
        <taxon>Streptomycetaceae</taxon>
        <taxon>Streptacidiphilus</taxon>
    </lineage>
</organism>
<reference evidence="3" key="1">
    <citation type="submission" date="2020-11" db="EMBL/GenBank/DDBJ databases">
        <title>Isolation and identification of active actinomycetes.</title>
        <authorList>
            <person name="Yu B."/>
        </authorList>
    </citation>
    <scope>NUCLEOTIDE SEQUENCE</scope>
    <source>
        <strain evidence="3">NEAU-YB345</strain>
    </source>
</reference>
<dbReference type="GO" id="GO:0007165">
    <property type="term" value="P:signal transduction"/>
    <property type="evidence" value="ECO:0007669"/>
    <property type="project" value="TreeGrafter"/>
</dbReference>
<keyword evidence="1" id="KW-0460">Magnesium</keyword>
<dbReference type="EMBL" id="JADPRT010000003">
    <property type="protein sequence ID" value="MBF9068092.1"/>
    <property type="molecule type" value="Genomic_DNA"/>
</dbReference>
<evidence type="ECO:0000313" key="4">
    <source>
        <dbReference type="Proteomes" id="UP000657385"/>
    </source>
</evidence>
<dbReference type="PRINTS" id="PR00377">
    <property type="entry name" value="IMPHPHTASES"/>
</dbReference>
<protein>
    <submittedName>
        <fullName evidence="3">Inositol monophosphatase</fullName>
    </submittedName>
</protein>
<dbReference type="SUPFAM" id="SSF56655">
    <property type="entry name" value="Carbohydrate phosphatase"/>
    <property type="match status" value="1"/>
</dbReference>
<dbReference type="PANTHER" id="PTHR20854">
    <property type="entry name" value="INOSITOL MONOPHOSPHATASE"/>
    <property type="match status" value="1"/>
</dbReference>
<dbReference type="GO" id="GO:0046872">
    <property type="term" value="F:metal ion binding"/>
    <property type="evidence" value="ECO:0007669"/>
    <property type="project" value="UniProtKB-KW"/>
</dbReference>
<dbReference type="Gene3D" id="3.40.190.80">
    <property type="match status" value="1"/>
</dbReference>
<evidence type="ECO:0000313" key="3">
    <source>
        <dbReference type="EMBL" id="MBF9068092.1"/>
    </source>
</evidence>
<gene>
    <name evidence="3" type="ORF">I2501_08575</name>
</gene>
<dbReference type="Proteomes" id="UP000657385">
    <property type="component" value="Unassembled WGS sequence"/>
</dbReference>
<dbReference type="CDD" id="cd01637">
    <property type="entry name" value="IMPase_like"/>
    <property type="match status" value="1"/>
</dbReference>
<dbReference type="GO" id="GO:0006020">
    <property type="term" value="P:inositol metabolic process"/>
    <property type="evidence" value="ECO:0007669"/>
    <property type="project" value="TreeGrafter"/>
</dbReference>
<comment type="cofactor">
    <cofactor evidence="1">
        <name>Mg(2+)</name>
        <dbReference type="ChEBI" id="CHEBI:18420"/>
    </cofactor>
</comment>
<comment type="caution">
    <text evidence="3">The sequence shown here is derived from an EMBL/GenBank/DDBJ whole genome shotgun (WGS) entry which is preliminary data.</text>
</comment>
<feature type="compositionally biased region" description="Polar residues" evidence="2">
    <location>
        <begin position="1"/>
        <end position="11"/>
    </location>
</feature>
<feature type="region of interest" description="Disordered" evidence="2">
    <location>
        <begin position="1"/>
        <end position="47"/>
    </location>
</feature>
<dbReference type="AlphaFoldDB" id="A0A931B2J8"/>
<proteinExistence type="predicted"/>
<accession>A0A931B2J8</accession>
<evidence type="ECO:0000256" key="1">
    <source>
        <dbReference type="PIRSR" id="PIRSR600760-2"/>
    </source>
</evidence>
<keyword evidence="1" id="KW-0479">Metal-binding</keyword>
<dbReference type="PANTHER" id="PTHR20854:SF4">
    <property type="entry name" value="INOSITOL-1-MONOPHOSPHATASE-RELATED"/>
    <property type="match status" value="1"/>
</dbReference>
<keyword evidence="4" id="KW-1185">Reference proteome</keyword>
<dbReference type="InterPro" id="IPR000760">
    <property type="entry name" value="Inositol_monophosphatase-like"/>
</dbReference>
<dbReference type="Pfam" id="PF00459">
    <property type="entry name" value="Inositol_P"/>
    <property type="match status" value="1"/>
</dbReference>